<dbReference type="Proteomes" id="UP000245390">
    <property type="component" value="Unassembled WGS sequence"/>
</dbReference>
<feature type="transmembrane region" description="Helical" evidence="1">
    <location>
        <begin position="12"/>
        <end position="31"/>
    </location>
</feature>
<keyword evidence="1" id="KW-0812">Transmembrane</keyword>
<keyword evidence="1" id="KW-0472">Membrane</keyword>
<feature type="transmembrane region" description="Helical" evidence="1">
    <location>
        <begin position="37"/>
        <end position="54"/>
    </location>
</feature>
<gene>
    <name evidence="2" type="ORF">C8D95_11286</name>
</gene>
<reference evidence="2 3" key="1">
    <citation type="submission" date="2018-05" db="EMBL/GenBank/DDBJ databases">
        <title>Genomic Encyclopedia of Type Strains, Phase IV (KMG-IV): sequencing the most valuable type-strain genomes for metagenomic binning, comparative biology and taxonomic classification.</title>
        <authorList>
            <person name="Goeker M."/>
        </authorList>
    </citation>
    <scope>NUCLEOTIDE SEQUENCE [LARGE SCALE GENOMIC DNA]</scope>
    <source>
        <strain evidence="2 3">DSM 103371</strain>
    </source>
</reference>
<name>A0A316FZW5_9RHOB</name>
<comment type="caution">
    <text evidence="2">The sequence shown here is derived from an EMBL/GenBank/DDBJ whole genome shotgun (WGS) entry which is preliminary data.</text>
</comment>
<keyword evidence="3" id="KW-1185">Reference proteome</keyword>
<proteinExistence type="predicted"/>
<evidence type="ECO:0000256" key="1">
    <source>
        <dbReference type="SAM" id="Phobius"/>
    </source>
</evidence>
<dbReference type="EMBL" id="QGGV01000012">
    <property type="protein sequence ID" value="PWK54098.1"/>
    <property type="molecule type" value="Genomic_DNA"/>
</dbReference>
<sequence>MVRLMAPYIDLIMVIGVVILAMAFPTAVGAFSRGSPPRAAMLALFAGGVLILYANSSRPGGYSVAEMPQLFVKVLTGA</sequence>
<evidence type="ECO:0000313" key="2">
    <source>
        <dbReference type="EMBL" id="PWK54098.1"/>
    </source>
</evidence>
<protein>
    <submittedName>
        <fullName evidence="2">Uncharacterized protein</fullName>
    </submittedName>
</protein>
<dbReference type="AlphaFoldDB" id="A0A316FZW5"/>
<evidence type="ECO:0000313" key="3">
    <source>
        <dbReference type="Proteomes" id="UP000245390"/>
    </source>
</evidence>
<organism evidence="2 3">
    <name type="scientific">Silicimonas algicola</name>
    <dbReference type="NCBI Taxonomy" id="1826607"/>
    <lineage>
        <taxon>Bacteria</taxon>
        <taxon>Pseudomonadati</taxon>
        <taxon>Pseudomonadota</taxon>
        <taxon>Alphaproteobacteria</taxon>
        <taxon>Rhodobacterales</taxon>
        <taxon>Paracoccaceae</taxon>
    </lineage>
</organism>
<keyword evidence="1" id="KW-1133">Transmembrane helix</keyword>
<accession>A0A316FZW5</accession>